<evidence type="ECO:0000313" key="3">
    <source>
        <dbReference type="Proteomes" id="UP000230750"/>
    </source>
</evidence>
<sequence length="257" mass="30322">MLLHRAERRAYHLARERARREPHEMTCMIIDGMDQSKTDIPHLIVKDKDSASLARLPVHFTALLVERDFFEEVYIHFLPVGHTHEDVDQMFSCVARHLNHTNVYTLEDLEIETAKSFTPHIDVRAVTAIPNVKSVLDKHLYGRFANHSKPHWFRFRKVQQRCYMHYKKWESSQWKPEECEELPHGLLCLKDVPDLSQSMEWVEPNLDKLDLPKLVKELPKNYCHRLPPSAEEWWVNFMANVSSTYDQVCNNCPKVLP</sequence>
<dbReference type="AlphaFoldDB" id="A0A2G8JN29"/>
<dbReference type="EMBL" id="MRZV01001555">
    <property type="protein sequence ID" value="PIK37119.1"/>
    <property type="molecule type" value="Genomic_DNA"/>
</dbReference>
<dbReference type="PANTHER" id="PTHR33153">
    <property type="entry name" value="MYND-TYPE DOMAIN-CONTAINING PROTEIN"/>
    <property type="match status" value="1"/>
</dbReference>
<dbReference type="STRING" id="307972.A0A2G8JN29"/>
<dbReference type="Proteomes" id="UP000230750">
    <property type="component" value="Unassembled WGS sequence"/>
</dbReference>
<keyword evidence="3" id="KW-1185">Reference proteome</keyword>
<dbReference type="InterPro" id="IPR057191">
    <property type="entry name" value="DUF7869"/>
</dbReference>
<evidence type="ECO:0000313" key="2">
    <source>
        <dbReference type="EMBL" id="PIK37119.1"/>
    </source>
</evidence>
<evidence type="ECO:0000259" key="1">
    <source>
        <dbReference type="Pfam" id="PF25273"/>
    </source>
</evidence>
<accession>A0A2G8JN29</accession>
<proteinExistence type="predicted"/>
<comment type="caution">
    <text evidence="2">The sequence shown here is derived from an EMBL/GenBank/DDBJ whole genome shotgun (WGS) entry which is preliminary data.</text>
</comment>
<dbReference type="Pfam" id="PF25273">
    <property type="entry name" value="DUF7869"/>
    <property type="match status" value="1"/>
</dbReference>
<reference evidence="2 3" key="1">
    <citation type="journal article" date="2017" name="PLoS Biol.">
        <title>The sea cucumber genome provides insights into morphological evolution and visceral regeneration.</title>
        <authorList>
            <person name="Zhang X."/>
            <person name="Sun L."/>
            <person name="Yuan J."/>
            <person name="Sun Y."/>
            <person name="Gao Y."/>
            <person name="Zhang L."/>
            <person name="Li S."/>
            <person name="Dai H."/>
            <person name="Hamel J.F."/>
            <person name="Liu C."/>
            <person name="Yu Y."/>
            <person name="Liu S."/>
            <person name="Lin W."/>
            <person name="Guo K."/>
            <person name="Jin S."/>
            <person name="Xu P."/>
            <person name="Storey K.B."/>
            <person name="Huan P."/>
            <person name="Zhang T."/>
            <person name="Zhou Y."/>
            <person name="Zhang J."/>
            <person name="Lin C."/>
            <person name="Li X."/>
            <person name="Xing L."/>
            <person name="Huo D."/>
            <person name="Sun M."/>
            <person name="Wang L."/>
            <person name="Mercier A."/>
            <person name="Li F."/>
            <person name="Yang H."/>
            <person name="Xiang J."/>
        </authorList>
    </citation>
    <scope>NUCLEOTIDE SEQUENCE [LARGE SCALE GENOMIC DNA]</scope>
    <source>
        <strain evidence="2">Shaxun</strain>
        <tissue evidence="2">Muscle</tissue>
    </source>
</reference>
<dbReference type="PANTHER" id="PTHR33153:SF3">
    <property type="entry name" value="TRAFFICKING PROTEIN PARTICLE COMPLEX SUBUNIT 11 DOMAIN-CONTAINING PROTEIN"/>
    <property type="match status" value="1"/>
</dbReference>
<organism evidence="2 3">
    <name type="scientific">Stichopus japonicus</name>
    <name type="common">Sea cucumber</name>
    <dbReference type="NCBI Taxonomy" id="307972"/>
    <lineage>
        <taxon>Eukaryota</taxon>
        <taxon>Metazoa</taxon>
        <taxon>Echinodermata</taxon>
        <taxon>Eleutherozoa</taxon>
        <taxon>Echinozoa</taxon>
        <taxon>Holothuroidea</taxon>
        <taxon>Aspidochirotacea</taxon>
        <taxon>Aspidochirotida</taxon>
        <taxon>Stichopodidae</taxon>
        <taxon>Apostichopus</taxon>
    </lineage>
</organism>
<name>A0A2G8JN29_STIJA</name>
<dbReference type="OrthoDB" id="410478at2759"/>
<protein>
    <recommendedName>
        <fullName evidence="1">DUF7869 domain-containing protein</fullName>
    </recommendedName>
</protein>
<gene>
    <name evidence="2" type="ORF">BSL78_26048</name>
</gene>
<feature type="domain" description="DUF7869" evidence="1">
    <location>
        <begin position="58"/>
        <end position="171"/>
    </location>
</feature>